<dbReference type="Pfam" id="PF14606">
    <property type="entry name" value="Lipase_GDSL_3"/>
    <property type="match status" value="1"/>
</dbReference>
<comment type="caution">
    <text evidence="2">The sequence shown here is derived from an EMBL/GenBank/DDBJ whole genome shotgun (WGS) entry which is preliminary data.</text>
</comment>
<evidence type="ECO:0000259" key="1">
    <source>
        <dbReference type="Pfam" id="PF14606"/>
    </source>
</evidence>
<accession>A0A7X1I1S8</accession>
<dbReference type="GO" id="GO:0004622">
    <property type="term" value="F:phosphatidylcholine lysophospholipase activity"/>
    <property type="evidence" value="ECO:0007669"/>
    <property type="project" value="TreeGrafter"/>
</dbReference>
<dbReference type="EMBL" id="JACMHY010000002">
    <property type="protein sequence ID" value="MBC2864958.1"/>
    <property type="molecule type" value="Genomic_DNA"/>
</dbReference>
<dbReference type="RefSeq" id="WP_159663453.1">
    <property type="nucleotide sequence ID" value="NZ_JACMHY010000002.1"/>
</dbReference>
<dbReference type="OrthoDB" id="2060945at2"/>
<dbReference type="PANTHER" id="PTHR30383">
    <property type="entry name" value="THIOESTERASE 1/PROTEASE 1/LYSOPHOSPHOLIPASE L1"/>
    <property type="match status" value="1"/>
</dbReference>
<proteinExistence type="predicted"/>
<reference evidence="2 3" key="1">
    <citation type="submission" date="2020-08" db="EMBL/GenBank/DDBJ databases">
        <title>Whole-Genome Sequence of French Clinical Streptomyces mexicanus Strain Q0842.</title>
        <authorList>
            <person name="Boxberger M."/>
            <person name="La Scola B."/>
        </authorList>
    </citation>
    <scope>NUCLEOTIDE SEQUENCE [LARGE SCALE GENOMIC DNA]</scope>
    <source>
        <strain evidence="2 3">Marseille-Q0842</strain>
    </source>
</reference>
<dbReference type="Gene3D" id="3.40.50.1110">
    <property type="entry name" value="SGNH hydrolase"/>
    <property type="match status" value="1"/>
</dbReference>
<evidence type="ECO:0000313" key="3">
    <source>
        <dbReference type="Proteomes" id="UP000517694"/>
    </source>
</evidence>
<feature type="domain" description="SGNH hydrolase-type esterase" evidence="1">
    <location>
        <begin position="139"/>
        <end position="317"/>
    </location>
</feature>
<protein>
    <submittedName>
        <fullName evidence="2">GDSL family lipase</fullName>
    </submittedName>
</protein>
<dbReference type="SUPFAM" id="SSF52266">
    <property type="entry name" value="SGNH hydrolase"/>
    <property type="match status" value="1"/>
</dbReference>
<sequence>MSISELRGLLPGVDAASGQRIPAHVAGKLPADTVGAGRVPAGVRLAVTGTARGLRLRLEPGEPTPVPAPTVGDELAIWVGDELVSRVQVTTGTVEVELPDRAPDAVVEIYLPEGKAWRVAGATPLAGELAAAPRGPRWVAYGDSITQGWSVSAPGLAWPSVVARTLGLDLVNLGFAGSARGELPAAVAVAESQADVVTLAWGTNAWSSIPTDPAHIAETMRLFLTAVRQGLPDVPVIVVSPIVRPDAETTPNRFGAGLAQLRTAIEAEVLRFASQHGDARLVLLPGLDLVSADQLVDGVHPGDAGHAAFAKGVAAVMAEALGSQH</sequence>
<organism evidence="2 3">
    <name type="scientific">Streptomyces mexicanus</name>
    <dbReference type="NCBI Taxonomy" id="178566"/>
    <lineage>
        <taxon>Bacteria</taxon>
        <taxon>Bacillati</taxon>
        <taxon>Actinomycetota</taxon>
        <taxon>Actinomycetes</taxon>
        <taxon>Kitasatosporales</taxon>
        <taxon>Streptomycetaceae</taxon>
        <taxon>Streptomyces</taxon>
    </lineage>
</organism>
<gene>
    <name evidence="2" type="ORF">H1R13_08080</name>
</gene>
<name>A0A7X1I1S8_9ACTN</name>
<dbReference type="Proteomes" id="UP000517694">
    <property type="component" value="Unassembled WGS sequence"/>
</dbReference>
<dbReference type="Gene3D" id="2.60.120.260">
    <property type="entry name" value="Galactose-binding domain-like"/>
    <property type="match status" value="1"/>
</dbReference>
<dbReference type="AlphaFoldDB" id="A0A7X1I1S8"/>
<dbReference type="PANTHER" id="PTHR30383:SF5">
    <property type="entry name" value="SGNH HYDROLASE-TYPE ESTERASE DOMAIN-CONTAINING PROTEIN"/>
    <property type="match status" value="1"/>
</dbReference>
<dbReference type="InterPro" id="IPR013830">
    <property type="entry name" value="SGNH_hydro"/>
</dbReference>
<evidence type="ECO:0000313" key="2">
    <source>
        <dbReference type="EMBL" id="MBC2864958.1"/>
    </source>
</evidence>
<dbReference type="InterPro" id="IPR036514">
    <property type="entry name" value="SGNH_hydro_sf"/>
</dbReference>
<keyword evidence="3" id="KW-1185">Reference proteome</keyword>
<dbReference type="InterPro" id="IPR051532">
    <property type="entry name" value="Ester_Hydrolysis_Enzymes"/>
</dbReference>